<feature type="domain" description="Cation efflux protein transmembrane" evidence="7">
    <location>
        <begin position="2"/>
        <end position="68"/>
    </location>
</feature>
<dbReference type="EMBL" id="CP080590">
    <property type="protein sequence ID" value="QYO75591.1"/>
    <property type="molecule type" value="Genomic_DNA"/>
</dbReference>
<keyword evidence="5 6" id="KW-0472">Membrane</keyword>
<dbReference type="InterPro" id="IPR050681">
    <property type="entry name" value="CDF/SLC30A"/>
</dbReference>
<evidence type="ECO:0000256" key="2">
    <source>
        <dbReference type="ARBA" id="ARBA00022692"/>
    </source>
</evidence>
<evidence type="ECO:0000256" key="1">
    <source>
        <dbReference type="ARBA" id="ARBA00004141"/>
    </source>
</evidence>
<evidence type="ECO:0000313" key="9">
    <source>
        <dbReference type="Proteomes" id="UP000825799"/>
    </source>
</evidence>
<sequence>MGGVIAGSLALIADAVNNLSDAGSVLVSYIAWRIAQRAANERRTFGYARAETVGALINLTTLIMIGLYPLALRRARKTSGLLQMLPTTIVNSLIRLTFCENLSR</sequence>
<dbReference type="Pfam" id="PF01545">
    <property type="entry name" value="Cation_efflux"/>
    <property type="match status" value="1"/>
</dbReference>
<evidence type="ECO:0000256" key="4">
    <source>
        <dbReference type="ARBA" id="ARBA00022989"/>
    </source>
</evidence>
<keyword evidence="9" id="KW-1185">Reference proteome</keyword>
<keyword evidence="3" id="KW-0862">Zinc</keyword>
<reference evidence="8 9" key="1">
    <citation type="submission" date="2021-08" db="EMBL/GenBank/DDBJ databases">
        <title>Devosia salina sp. nov., isolated from the South China Sea sediment.</title>
        <authorList>
            <person name="Zhou Z."/>
        </authorList>
    </citation>
    <scope>NUCLEOTIDE SEQUENCE [LARGE SCALE GENOMIC DNA]</scope>
    <source>
        <strain evidence="8 9">SCS-3</strain>
    </source>
</reference>
<keyword evidence="3" id="KW-0813">Transport</keyword>
<dbReference type="PANTHER" id="PTHR11562:SF17">
    <property type="entry name" value="RE54080P-RELATED"/>
    <property type="match status" value="1"/>
</dbReference>
<accession>A0ABX8WF30</accession>
<evidence type="ECO:0000259" key="7">
    <source>
        <dbReference type="Pfam" id="PF01545"/>
    </source>
</evidence>
<evidence type="ECO:0000256" key="3">
    <source>
        <dbReference type="ARBA" id="ARBA00022906"/>
    </source>
</evidence>
<dbReference type="InterPro" id="IPR027469">
    <property type="entry name" value="Cation_efflux_TMD_sf"/>
</dbReference>
<dbReference type="InterPro" id="IPR058533">
    <property type="entry name" value="Cation_efflux_TM"/>
</dbReference>
<keyword evidence="3" id="KW-0864">Zinc transport</keyword>
<name>A0ABX8WF30_9HYPH</name>
<feature type="transmembrane region" description="Helical" evidence="6">
    <location>
        <begin position="53"/>
        <end position="72"/>
    </location>
</feature>
<evidence type="ECO:0000313" key="8">
    <source>
        <dbReference type="EMBL" id="QYO75591.1"/>
    </source>
</evidence>
<keyword evidence="4 6" id="KW-1133">Transmembrane helix</keyword>
<dbReference type="SUPFAM" id="SSF161111">
    <property type="entry name" value="Cation efflux protein transmembrane domain-like"/>
    <property type="match status" value="1"/>
</dbReference>
<protein>
    <submittedName>
        <fullName evidence="8">Cation transporter</fullName>
    </submittedName>
</protein>
<dbReference type="Gene3D" id="1.20.1510.10">
    <property type="entry name" value="Cation efflux protein transmembrane domain"/>
    <property type="match status" value="1"/>
</dbReference>
<organism evidence="8 9">
    <name type="scientific">Devosia salina</name>
    <dbReference type="NCBI Taxonomy" id="2860336"/>
    <lineage>
        <taxon>Bacteria</taxon>
        <taxon>Pseudomonadati</taxon>
        <taxon>Pseudomonadota</taxon>
        <taxon>Alphaproteobacteria</taxon>
        <taxon>Hyphomicrobiales</taxon>
        <taxon>Devosiaceae</taxon>
        <taxon>Devosia</taxon>
    </lineage>
</organism>
<evidence type="ECO:0000256" key="5">
    <source>
        <dbReference type="ARBA" id="ARBA00023136"/>
    </source>
</evidence>
<comment type="subcellular location">
    <subcellularLocation>
        <location evidence="1">Membrane</location>
        <topology evidence="1">Multi-pass membrane protein</topology>
    </subcellularLocation>
</comment>
<keyword evidence="3" id="KW-0406">Ion transport</keyword>
<dbReference type="PANTHER" id="PTHR11562">
    <property type="entry name" value="CATION EFFLUX PROTEIN/ ZINC TRANSPORTER"/>
    <property type="match status" value="1"/>
</dbReference>
<evidence type="ECO:0000256" key="6">
    <source>
        <dbReference type="SAM" id="Phobius"/>
    </source>
</evidence>
<gene>
    <name evidence="8" type="ORF">K1X15_13220</name>
</gene>
<keyword evidence="2 6" id="KW-0812">Transmembrane</keyword>
<proteinExistence type="predicted"/>
<dbReference type="Proteomes" id="UP000825799">
    <property type="component" value="Chromosome"/>
</dbReference>